<dbReference type="KEGG" id="zma:100273312"/>
<reference evidence="1" key="1">
    <citation type="journal article" date="2009" name="PLoS Genet.">
        <title>Sequencing, mapping, and analysis of 27,455 maize full-length cDNAs.</title>
        <authorList>
            <person name="Soderlund C."/>
            <person name="Descour A."/>
            <person name="Kudrna D."/>
            <person name="Bomhoff M."/>
            <person name="Boyd L."/>
            <person name="Currie J."/>
            <person name="Angelova A."/>
            <person name="Collura K."/>
            <person name="Wissotski M."/>
            <person name="Ashley E."/>
            <person name="Morrow D."/>
            <person name="Fernandes J."/>
            <person name="Walbot V."/>
            <person name="Yu Y."/>
        </authorList>
    </citation>
    <scope>NUCLEOTIDE SEQUENCE</scope>
    <source>
        <strain evidence="1">B73</strain>
    </source>
</reference>
<proteinExistence type="evidence at transcript level"/>
<dbReference type="GeneID" id="100273312"/>
<dbReference type="AlphaFoldDB" id="B4FUH3"/>
<protein>
    <submittedName>
        <fullName evidence="1">Uncharacterized protein</fullName>
    </submittedName>
</protein>
<dbReference type="EMBL" id="BT040761">
    <property type="protein sequence ID" value="ACF85766.1"/>
    <property type="molecule type" value="mRNA"/>
</dbReference>
<sequence length="100" mass="11225">MRPHQASKTECCRCRSETTKGLSCERKIGRRRGTPPRLPFGPRIWAWELHPAVRDSAVASLWVELLELLTMDTSSPRIHLLPRPCFSAAPLLGCKPSASF</sequence>
<dbReference type="RefSeq" id="NP_001141225.1">
    <property type="nucleotide sequence ID" value="NM_001147753.1"/>
</dbReference>
<evidence type="ECO:0000313" key="1">
    <source>
        <dbReference type="EMBL" id="ACF85766.1"/>
    </source>
</evidence>
<name>B4FUH3_MAIZE</name>
<organism evidence="1">
    <name type="scientific">Zea mays</name>
    <name type="common">Maize</name>
    <dbReference type="NCBI Taxonomy" id="4577"/>
    <lineage>
        <taxon>Eukaryota</taxon>
        <taxon>Viridiplantae</taxon>
        <taxon>Streptophyta</taxon>
        <taxon>Embryophyta</taxon>
        <taxon>Tracheophyta</taxon>
        <taxon>Spermatophyta</taxon>
        <taxon>Magnoliopsida</taxon>
        <taxon>Liliopsida</taxon>
        <taxon>Poales</taxon>
        <taxon>Poaceae</taxon>
        <taxon>PACMAD clade</taxon>
        <taxon>Panicoideae</taxon>
        <taxon>Andropogonodae</taxon>
        <taxon>Andropogoneae</taxon>
        <taxon>Tripsacinae</taxon>
        <taxon>Zea</taxon>
    </lineage>
</organism>
<accession>B4FUH3</accession>